<dbReference type="EMBL" id="VJMH01005109">
    <property type="protein sequence ID" value="KAF0700868.1"/>
    <property type="molecule type" value="Genomic_DNA"/>
</dbReference>
<proteinExistence type="predicted"/>
<evidence type="ECO:0000313" key="3">
    <source>
        <dbReference type="EMBL" id="VFT85506.1"/>
    </source>
</evidence>
<reference evidence="2" key="2">
    <citation type="submission" date="2019-06" db="EMBL/GenBank/DDBJ databases">
        <title>Genomics analysis of Aphanomyces spp. identifies a new class of oomycete effector associated with host adaptation.</title>
        <authorList>
            <person name="Gaulin E."/>
        </authorList>
    </citation>
    <scope>NUCLEOTIDE SEQUENCE</scope>
    <source>
        <strain evidence="2">CBS 578.67</strain>
    </source>
</reference>
<dbReference type="OrthoDB" id="62143at2759"/>
<feature type="region of interest" description="Disordered" evidence="1">
    <location>
        <begin position="1"/>
        <end position="33"/>
    </location>
</feature>
<dbReference type="AlphaFoldDB" id="A0A485KKS9"/>
<keyword evidence="4" id="KW-1185">Reference proteome</keyword>
<dbReference type="EMBL" id="CAADRA010005130">
    <property type="protein sequence ID" value="VFT85506.1"/>
    <property type="molecule type" value="Genomic_DNA"/>
</dbReference>
<reference evidence="3 4" key="1">
    <citation type="submission" date="2019-03" db="EMBL/GenBank/DDBJ databases">
        <authorList>
            <person name="Gaulin E."/>
            <person name="Dumas B."/>
        </authorList>
    </citation>
    <scope>NUCLEOTIDE SEQUENCE [LARGE SCALE GENOMIC DNA]</scope>
    <source>
        <strain evidence="3">CBS 568.67</strain>
    </source>
</reference>
<name>A0A485KKS9_9STRA</name>
<dbReference type="Proteomes" id="UP000332933">
    <property type="component" value="Unassembled WGS sequence"/>
</dbReference>
<feature type="compositionally biased region" description="Basic residues" evidence="1">
    <location>
        <begin position="13"/>
        <end position="22"/>
    </location>
</feature>
<accession>A0A485KKS9</accession>
<evidence type="ECO:0000313" key="4">
    <source>
        <dbReference type="Proteomes" id="UP000332933"/>
    </source>
</evidence>
<sequence length="202" mass="23201">MKRPATDVATKTRATRKPKASKPKMQSPTNADVTLIPGLPQDVVTENILTWGGFLGLKDLKTLSMASRGLYTTMNDAYWRRIAEDKMFEPMYSVKAFAKLKPASRVSRIILKRICNHCHEIQMRDIHPVRPNEECFQVCSRCAELPAYAEIKYTDAIQQFKLKRVHLDTIPSRKKIVYQGYIRLFKLCDVLRLADKVKSQEA</sequence>
<protein>
    <submittedName>
        <fullName evidence="3">Aste57867_8620 protein</fullName>
    </submittedName>
</protein>
<gene>
    <name evidence="3" type="primary">Aste57867_8620</name>
    <name evidence="2" type="ORF">As57867_008586</name>
    <name evidence="3" type="ORF">ASTE57867_8620</name>
</gene>
<evidence type="ECO:0000256" key="1">
    <source>
        <dbReference type="SAM" id="MobiDB-lite"/>
    </source>
</evidence>
<evidence type="ECO:0000313" key="2">
    <source>
        <dbReference type="EMBL" id="KAF0700868.1"/>
    </source>
</evidence>
<organism evidence="3 4">
    <name type="scientific">Aphanomyces stellatus</name>
    <dbReference type="NCBI Taxonomy" id="120398"/>
    <lineage>
        <taxon>Eukaryota</taxon>
        <taxon>Sar</taxon>
        <taxon>Stramenopiles</taxon>
        <taxon>Oomycota</taxon>
        <taxon>Saprolegniomycetes</taxon>
        <taxon>Saprolegniales</taxon>
        <taxon>Verrucalvaceae</taxon>
        <taxon>Aphanomyces</taxon>
    </lineage>
</organism>